<reference evidence="4 5" key="1">
    <citation type="submission" date="2024-06" db="EMBL/GenBank/DDBJ databases">
        <authorList>
            <person name="Pan Q."/>
            <person name="Wen M."/>
            <person name="Jouanno E."/>
            <person name="Zahm M."/>
            <person name="Klopp C."/>
            <person name="Cabau C."/>
            <person name="Louis A."/>
            <person name="Berthelot C."/>
            <person name="Parey E."/>
            <person name="Roest Crollius H."/>
            <person name="Montfort J."/>
            <person name="Robinson-Rechavi M."/>
            <person name="Bouchez O."/>
            <person name="Lampietro C."/>
            <person name="Lopez Roques C."/>
            <person name="Donnadieu C."/>
            <person name="Postlethwait J."/>
            <person name="Bobe J."/>
            <person name="Verreycken H."/>
            <person name="Guiguen Y."/>
        </authorList>
    </citation>
    <scope>NUCLEOTIDE SEQUENCE [LARGE SCALE GENOMIC DNA]</scope>
    <source>
        <strain evidence="4">Up_M1</strain>
        <tissue evidence="4">Testis</tissue>
    </source>
</reference>
<evidence type="ECO:0000313" key="5">
    <source>
        <dbReference type="Proteomes" id="UP001557470"/>
    </source>
</evidence>
<evidence type="ECO:0000256" key="2">
    <source>
        <dbReference type="SAM" id="Phobius"/>
    </source>
</evidence>
<organism evidence="4 5">
    <name type="scientific">Umbra pygmaea</name>
    <name type="common">Eastern mudminnow</name>
    <dbReference type="NCBI Taxonomy" id="75934"/>
    <lineage>
        <taxon>Eukaryota</taxon>
        <taxon>Metazoa</taxon>
        <taxon>Chordata</taxon>
        <taxon>Craniata</taxon>
        <taxon>Vertebrata</taxon>
        <taxon>Euteleostomi</taxon>
        <taxon>Actinopterygii</taxon>
        <taxon>Neopterygii</taxon>
        <taxon>Teleostei</taxon>
        <taxon>Protacanthopterygii</taxon>
        <taxon>Esociformes</taxon>
        <taxon>Umbridae</taxon>
        <taxon>Umbra</taxon>
    </lineage>
</organism>
<evidence type="ECO:0000256" key="3">
    <source>
        <dbReference type="SAM" id="SignalP"/>
    </source>
</evidence>
<feature type="chain" id="PRO_5044763999" evidence="3">
    <location>
        <begin position="28"/>
        <end position="462"/>
    </location>
</feature>
<feature type="compositionally biased region" description="Basic and acidic residues" evidence="1">
    <location>
        <begin position="425"/>
        <end position="447"/>
    </location>
</feature>
<keyword evidence="2" id="KW-1133">Transmembrane helix</keyword>
<sequence length="462" mass="49764">MEPNSMAQIGWIRWALLIFLSLPSIPAKEIIPDYNTTEEDIRTIVPTTKSITVTTLAVEVTLVTTVAPIQTPMKETLDTVAPVAITTPHPTTEITATVITATPELTSAPELTTDYITMTKPGHETTTVQKTTSNVLASTSETEMREIHRFSQSYPMTSKGFVSTTNLLDTDTTISPNTEPTNLQDIPPKTTIPYIQTTNQDNLISVSQVGSFHTSSSLTEDSYLTSNPSRTNSGRSESPTEEFTHAPSLVFVTRTQTIPGHATTTAVTHTSTSIAGEAMVPTSSSNLIWVIIVALLTGVIVVGAFYCICLVIRRKRRSHSEYLGSSFRTGKPSKRKKGAEQDAWAGPVKLGAGEEGVAGEDGGGAENDKSEGGRAEVVLSTFTANEGERNGPDKGVGMSGSKESKKWEEQEPLLYIDEGVDEEPERVSSEKHMDREGNGHQVGESERVQQNGGAAFCITTAV</sequence>
<feature type="compositionally biased region" description="Polar residues" evidence="1">
    <location>
        <begin position="172"/>
        <end position="184"/>
    </location>
</feature>
<dbReference type="AlphaFoldDB" id="A0ABD0XNA6"/>
<dbReference type="Proteomes" id="UP001557470">
    <property type="component" value="Unassembled WGS sequence"/>
</dbReference>
<feature type="region of interest" description="Disordered" evidence="1">
    <location>
        <begin position="323"/>
        <end position="448"/>
    </location>
</feature>
<feature type="compositionally biased region" description="Gly residues" evidence="1">
    <location>
        <begin position="353"/>
        <end position="365"/>
    </location>
</feature>
<feature type="region of interest" description="Disordered" evidence="1">
    <location>
        <begin position="172"/>
        <end position="193"/>
    </location>
</feature>
<feature type="transmembrane region" description="Helical" evidence="2">
    <location>
        <begin position="287"/>
        <end position="312"/>
    </location>
</feature>
<name>A0ABD0XNA6_UMBPY</name>
<keyword evidence="2" id="KW-0472">Membrane</keyword>
<gene>
    <name evidence="4" type="ORF">UPYG_G00111400</name>
</gene>
<feature type="compositionally biased region" description="Polar residues" evidence="1">
    <location>
        <begin position="218"/>
        <end position="237"/>
    </location>
</feature>
<keyword evidence="3" id="KW-0732">Signal</keyword>
<keyword evidence="5" id="KW-1185">Reference proteome</keyword>
<protein>
    <submittedName>
        <fullName evidence="4">Uncharacterized protein</fullName>
    </submittedName>
</protein>
<feature type="signal peptide" evidence="3">
    <location>
        <begin position="1"/>
        <end position="27"/>
    </location>
</feature>
<dbReference type="EMBL" id="JAGEUA010000003">
    <property type="protein sequence ID" value="KAL0993671.1"/>
    <property type="molecule type" value="Genomic_DNA"/>
</dbReference>
<evidence type="ECO:0000313" key="4">
    <source>
        <dbReference type="EMBL" id="KAL0993671.1"/>
    </source>
</evidence>
<feature type="region of interest" description="Disordered" evidence="1">
    <location>
        <begin position="218"/>
        <end position="244"/>
    </location>
</feature>
<keyword evidence="2" id="KW-0812">Transmembrane</keyword>
<accession>A0ABD0XNA6</accession>
<proteinExistence type="predicted"/>
<comment type="caution">
    <text evidence="4">The sequence shown here is derived from an EMBL/GenBank/DDBJ whole genome shotgun (WGS) entry which is preliminary data.</text>
</comment>
<evidence type="ECO:0000256" key="1">
    <source>
        <dbReference type="SAM" id="MobiDB-lite"/>
    </source>
</evidence>